<organism evidence="1 2">
    <name type="scientific">Pseudorhizobium tarimense</name>
    <dbReference type="NCBI Taxonomy" id="1079109"/>
    <lineage>
        <taxon>Bacteria</taxon>
        <taxon>Pseudomonadati</taxon>
        <taxon>Pseudomonadota</taxon>
        <taxon>Alphaproteobacteria</taxon>
        <taxon>Hyphomicrobiales</taxon>
        <taxon>Rhizobiaceae</taxon>
        <taxon>Rhizobium/Agrobacterium group</taxon>
        <taxon>Pseudorhizobium</taxon>
    </lineage>
</organism>
<dbReference type="Proteomes" id="UP001549031">
    <property type="component" value="Unassembled WGS sequence"/>
</dbReference>
<reference evidence="1 2" key="1">
    <citation type="submission" date="2024-06" db="EMBL/GenBank/DDBJ databases">
        <title>Genomic Encyclopedia of Type Strains, Phase IV (KMG-IV): sequencing the most valuable type-strain genomes for metagenomic binning, comparative biology and taxonomic classification.</title>
        <authorList>
            <person name="Goeker M."/>
        </authorList>
    </citation>
    <scope>NUCLEOTIDE SEQUENCE [LARGE SCALE GENOMIC DNA]</scope>
    <source>
        <strain evidence="1 2">DSM 105042</strain>
    </source>
</reference>
<gene>
    <name evidence="1" type="ORF">ABID21_000078</name>
</gene>
<accession>A0ABV2H0D1</accession>
<evidence type="ECO:0000313" key="1">
    <source>
        <dbReference type="EMBL" id="MET3583986.1"/>
    </source>
</evidence>
<protein>
    <submittedName>
        <fullName evidence="1">CRP-like cAMP-binding protein</fullName>
    </submittedName>
</protein>
<dbReference type="InterPro" id="IPR018490">
    <property type="entry name" value="cNMP-bd_dom_sf"/>
</dbReference>
<keyword evidence="2" id="KW-1185">Reference proteome</keyword>
<dbReference type="SUPFAM" id="SSF51206">
    <property type="entry name" value="cAMP-binding domain-like"/>
    <property type="match status" value="1"/>
</dbReference>
<evidence type="ECO:0000313" key="2">
    <source>
        <dbReference type="Proteomes" id="UP001549031"/>
    </source>
</evidence>
<sequence>MNSLRQPNVRNKLLAILPPQKFAVVAKDMEHVSLAQGTCLSKAGQPIDYIYFVGFGVGFIVAETPTPRGSRHLWL</sequence>
<comment type="caution">
    <text evidence="1">The sequence shown here is derived from an EMBL/GenBank/DDBJ whole genome shotgun (WGS) entry which is preliminary data.</text>
</comment>
<proteinExistence type="predicted"/>
<name>A0ABV2H0D1_9HYPH</name>
<dbReference type="EMBL" id="JBEPLJ010000001">
    <property type="protein sequence ID" value="MET3583986.1"/>
    <property type="molecule type" value="Genomic_DNA"/>
</dbReference>